<dbReference type="GO" id="GO:0042910">
    <property type="term" value="F:xenobiotic transmembrane transporter activity"/>
    <property type="evidence" value="ECO:0007669"/>
    <property type="project" value="TreeGrafter"/>
</dbReference>
<feature type="transmembrane region" description="Helical" evidence="9">
    <location>
        <begin position="1010"/>
        <end position="1035"/>
    </location>
</feature>
<dbReference type="PROSITE" id="PS50156">
    <property type="entry name" value="SSD"/>
    <property type="match status" value="1"/>
</dbReference>
<gene>
    <name evidence="11" type="ORF">NWE54_17010</name>
</gene>
<dbReference type="FunFam" id="3.30.70.1430:FF:000001">
    <property type="entry name" value="Efflux pump membrane transporter"/>
    <property type="match status" value="1"/>
</dbReference>
<feature type="transmembrane region" description="Helical" evidence="9">
    <location>
        <begin position="875"/>
        <end position="898"/>
    </location>
</feature>
<evidence type="ECO:0000256" key="5">
    <source>
        <dbReference type="ARBA" id="ARBA00022519"/>
    </source>
</evidence>
<organism evidence="11">
    <name type="scientific">Bosea sp. NBC_00436</name>
    <dbReference type="NCBI Taxonomy" id="2969620"/>
    <lineage>
        <taxon>Bacteria</taxon>
        <taxon>Pseudomonadati</taxon>
        <taxon>Pseudomonadota</taxon>
        <taxon>Alphaproteobacteria</taxon>
        <taxon>Hyphomicrobiales</taxon>
        <taxon>Boseaceae</taxon>
        <taxon>Bosea</taxon>
    </lineage>
</organism>
<feature type="transmembrane region" description="Helical" evidence="9">
    <location>
        <begin position="977"/>
        <end position="998"/>
    </location>
</feature>
<keyword evidence="7 9" id="KW-1133">Transmembrane helix</keyword>
<dbReference type="GO" id="GO:0009636">
    <property type="term" value="P:response to toxic substance"/>
    <property type="evidence" value="ECO:0007669"/>
    <property type="project" value="UniProtKB-ARBA"/>
</dbReference>
<evidence type="ECO:0000256" key="3">
    <source>
        <dbReference type="ARBA" id="ARBA00022448"/>
    </source>
</evidence>
<dbReference type="InterPro" id="IPR027463">
    <property type="entry name" value="AcrB_DN_DC_subdom"/>
</dbReference>
<comment type="caution">
    <text evidence="9">Lacks conserved residue(s) required for the propagation of feature annotation.</text>
</comment>
<evidence type="ECO:0000256" key="7">
    <source>
        <dbReference type="ARBA" id="ARBA00022989"/>
    </source>
</evidence>
<dbReference type="NCBIfam" id="NF000282">
    <property type="entry name" value="RND_permease_1"/>
    <property type="match status" value="1"/>
</dbReference>
<dbReference type="EMBL" id="CP102774">
    <property type="protein sequence ID" value="UZF85518.1"/>
    <property type="molecule type" value="Genomic_DNA"/>
</dbReference>
<dbReference type="PANTHER" id="PTHR32063">
    <property type="match status" value="1"/>
</dbReference>
<evidence type="ECO:0000256" key="1">
    <source>
        <dbReference type="ARBA" id="ARBA00004429"/>
    </source>
</evidence>
<dbReference type="Gene3D" id="3.30.2090.10">
    <property type="entry name" value="Multidrug efflux transporter AcrB TolC docking domain, DN and DC subdomains"/>
    <property type="match status" value="2"/>
</dbReference>
<dbReference type="NCBIfam" id="TIGR00915">
    <property type="entry name" value="2A0602"/>
    <property type="match status" value="1"/>
</dbReference>
<evidence type="ECO:0000259" key="10">
    <source>
        <dbReference type="PROSITE" id="PS50156"/>
    </source>
</evidence>
<keyword evidence="5 9" id="KW-0997">Cell inner membrane</keyword>
<evidence type="ECO:0000256" key="8">
    <source>
        <dbReference type="ARBA" id="ARBA00023136"/>
    </source>
</evidence>
<dbReference type="FunFam" id="1.20.1640.10:FF:000001">
    <property type="entry name" value="Efflux pump membrane transporter"/>
    <property type="match status" value="1"/>
</dbReference>
<dbReference type="Pfam" id="PF00873">
    <property type="entry name" value="ACR_tran"/>
    <property type="match status" value="1"/>
</dbReference>
<accession>A0A9E7ZIB2</accession>
<dbReference type="GO" id="GO:0005886">
    <property type="term" value="C:plasma membrane"/>
    <property type="evidence" value="ECO:0007669"/>
    <property type="project" value="UniProtKB-SubCell"/>
</dbReference>
<dbReference type="Gene3D" id="1.20.1640.10">
    <property type="entry name" value="Multidrug efflux transporter AcrB transmembrane domain"/>
    <property type="match status" value="2"/>
</dbReference>
<keyword evidence="4" id="KW-1003">Cell membrane</keyword>
<dbReference type="Gene3D" id="3.30.70.1320">
    <property type="entry name" value="Multidrug efflux transporter AcrB pore domain like"/>
    <property type="match status" value="1"/>
</dbReference>
<comment type="similarity">
    <text evidence="2 9">Belongs to the resistance-nodulation-cell division (RND) (TC 2.A.6) family.</text>
</comment>
<dbReference type="InterPro" id="IPR004764">
    <property type="entry name" value="MdtF-like"/>
</dbReference>
<evidence type="ECO:0000256" key="9">
    <source>
        <dbReference type="RuleBase" id="RU364070"/>
    </source>
</evidence>
<evidence type="ECO:0000256" key="2">
    <source>
        <dbReference type="ARBA" id="ARBA00010942"/>
    </source>
</evidence>
<feature type="transmembrane region" description="Helical" evidence="9">
    <location>
        <begin position="933"/>
        <end position="956"/>
    </location>
</feature>
<comment type="subcellular location">
    <subcellularLocation>
        <location evidence="1 9">Cell inner membrane</location>
        <topology evidence="1 9">Multi-pass membrane protein</topology>
    </subcellularLocation>
</comment>
<feature type="transmembrane region" description="Helical" evidence="9">
    <location>
        <begin position="905"/>
        <end position="927"/>
    </location>
</feature>
<keyword evidence="8 9" id="KW-0472">Membrane</keyword>
<dbReference type="InterPro" id="IPR001036">
    <property type="entry name" value="Acrflvin-R"/>
</dbReference>
<feature type="transmembrane region" description="Helical" evidence="9">
    <location>
        <begin position="342"/>
        <end position="362"/>
    </location>
</feature>
<sequence>MNLSKFFIDRPIFAAVLSVLIFLAGLLSIRALPISEYPEVVPPTVVVRAQYPGASPRVIAETVATPIEEQINGVEGMLYMSSQATTDGVMTLNVTFRLGTDPDKAQQLVQNRVSQAEPRLPEEVRRLGVTTVKSSPDLTMVVHITSPNGRYDMTYLRNYAVLNVKDRLARIDGVGQVQLFGSGDYSMRVWLDPQKVAEHGLSPGDVVREIRAQNVQAAAGVIGASPNAPGLDLQLSVNAQGRLQNEEQFGEIIVKTAADGAVVRLKDISRIELGAADYALRSLLNGKSAVAVPVFQAPGSNAIAIADRVQETMREIKQNMPEGVDYSIVYDTTQFVRASIKAVISTLLEAVALVVLVVIVFLQTWRASIIPLVAVPISVVGTFAVMYLLGFSINALSLFGLVLAIGIVVDDAIVVVENVERNIENGLSPREATYKAMREVSGPIIAIALVLVAVFVPLAFISGLTGQFYRQFALTIAISTVISAINSLTLSPALAALLLKGHHAPKDALTRVMDKLFGWFFRAFNRFFNRSSEAYGGGVRRVISHRAVMLAVYVVMLGATGVLFKAVPSGFVPGQDKQYLVGFAQLPDAATLDRTEDVVRRMDEIALKHPGVENAISFPGLSINGFTNSSNSGIVFVGLKPFHDRKDPSLSGNAIAMQLNKEFSGIKEAFIAMFPPPPVQGLGTIGGFKLQIEDRAGLGYAALDEATKAFMGKAATAPEIAGMFSSFQVNVPQLYADIDRTKARQLGVPVTEVFDTLQTYLGSTYVNDFNRFGRTYTVRVQADAPFRAQPEHIGQLKVRSNNGEMIPLSAVLNVRTDSGPERAMRYNGFLSADINAGAAPGFSSGQAQEAVERIAKETLPKGFAFEWTELTYQEILAGNSAVIVFPVAILLVFLVLAAQYESMTLPIAILLIIPMGLLAALTGVWLSGGDNNVFTQIGLVVLVGLSAKNAILIVEFARELEFEGRTPVQAAIEASRLRLRPILMTSLAFVMGVVPLVISTGAGAEMRQAMGIAVFSGMIGVTAFGIFLTPVFYVLMRKLAGNRPLARHDIATPALQAAE</sequence>
<keyword evidence="6 9" id="KW-0812">Transmembrane</keyword>
<protein>
    <recommendedName>
        <fullName evidence="9">Efflux pump membrane transporter</fullName>
    </recommendedName>
</protein>
<reference evidence="11" key="1">
    <citation type="submission" date="2022-08" db="EMBL/GenBank/DDBJ databases">
        <title>Complete Genome Sequences of 2 Bosea sp. soil isolates.</title>
        <authorList>
            <person name="Alvarez Arevalo M."/>
            <person name="Sterndorff E.B."/>
            <person name="Faurdal D."/>
            <person name="Joergensen T.S."/>
            <person name="Weber T."/>
        </authorList>
    </citation>
    <scope>NUCLEOTIDE SEQUENCE</scope>
    <source>
        <strain evidence="11">NBC_00436</strain>
    </source>
</reference>
<feature type="transmembrane region" description="Helical" evidence="9">
    <location>
        <begin position="472"/>
        <end position="499"/>
    </location>
</feature>
<dbReference type="InterPro" id="IPR000731">
    <property type="entry name" value="SSD"/>
</dbReference>
<evidence type="ECO:0000256" key="4">
    <source>
        <dbReference type="ARBA" id="ARBA00022475"/>
    </source>
</evidence>
<name>A0A9E7ZIB2_9HYPH</name>
<evidence type="ECO:0000256" key="6">
    <source>
        <dbReference type="ARBA" id="ARBA00022692"/>
    </source>
</evidence>
<dbReference type="Gene3D" id="3.30.70.1440">
    <property type="entry name" value="Multidrug efflux transporter AcrB pore domain"/>
    <property type="match status" value="1"/>
</dbReference>
<dbReference type="AlphaFoldDB" id="A0A9E7ZIB2"/>
<evidence type="ECO:0000313" key="11">
    <source>
        <dbReference type="EMBL" id="UZF85518.1"/>
    </source>
</evidence>
<dbReference type="Gene3D" id="3.30.70.1430">
    <property type="entry name" value="Multidrug efflux transporter AcrB pore domain"/>
    <property type="match status" value="2"/>
</dbReference>
<dbReference type="PRINTS" id="PR00702">
    <property type="entry name" value="ACRIFLAVINRP"/>
</dbReference>
<keyword evidence="3 9" id="KW-0813">Transport</keyword>
<dbReference type="SUPFAM" id="SSF82693">
    <property type="entry name" value="Multidrug efflux transporter AcrB pore domain, PN1, PN2, PC1 and PC2 subdomains"/>
    <property type="match status" value="4"/>
</dbReference>
<feature type="transmembrane region" description="Helical" evidence="9">
    <location>
        <begin position="547"/>
        <end position="567"/>
    </location>
</feature>
<feature type="domain" description="SSD" evidence="10">
    <location>
        <begin position="368"/>
        <end position="497"/>
    </location>
</feature>
<dbReference type="SUPFAM" id="SSF82866">
    <property type="entry name" value="Multidrug efflux transporter AcrB transmembrane domain"/>
    <property type="match status" value="2"/>
</dbReference>
<dbReference type="GO" id="GO:0015562">
    <property type="term" value="F:efflux transmembrane transporter activity"/>
    <property type="evidence" value="ECO:0007669"/>
    <property type="project" value="InterPro"/>
</dbReference>
<feature type="transmembrane region" description="Helical" evidence="9">
    <location>
        <begin position="369"/>
        <end position="389"/>
    </location>
</feature>
<dbReference type="PANTHER" id="PTHR32063:SF11">
    <property type="entry name" value="CATION OR DRUG EFFLUX SYSTEM PROTEIN"/>
    <property type="match status" value="1"/>
</dbReference>
<feature type="transmembrane region" description="Helical" evidence="9">
    <location>
        <begin position="440"/>
        <end position="460"/>
    </location>
</feature>
<proteinExistence type="inferred from homology"/>
<dbReference type="SUPFAM" id="SSF82714">
    <property type="entry name" value="Multidrug efflux transporter AcrB TolC docking domain, DN and DC subdomains"/>
    <property type="match status" value="2"/>
</dbReference>
<feature type="transmembrane region" description="Helical" evidence="9">
    <location>
        <begin position="395"/>
        <end position="419"/>
    </location>
</feature>